<comment type="subcellular location">
    <subcellularLocation>
        <location evidence="1">Membrane</location>
        <topology evidence="1">Multi-pass membrane protein</topology>
    </subcellularLocation>
</comment>
<dbReference type="OrthoDB" id="2830640at2759"/>
<keyword evidence="3 5" id="KW-1133">Transmembrane helix</keyword>
<evidence type="ECO:0000256" key="5">
    <source>
        <dbReference type="SAM" id="Phobius"/>
    </source>
</evidence>
<keyword evidence="2 5" id="KW-0812">Transmembrane</keyword>
<dbReference type="AlphaFoldDB" id="A0A6A5Z175"/>
<proteinExistence type="predicted"/>
<dbReference type="GO" id="GO:0016020">
    <property type="term" value="C:membrane"/>
    <property type="evidence" value="ECO:0007669"/>
    <property type="project" value="UniProtKB-SubCell"/>
</dbReference>
<dbReference type="EMBL" id="ML977328">
    <property type="protein sequence ID" value="KAF2113209.1"/>
    <property type="molecule type" value="Genomic_DNA"/>
</dbReference>
<protein>
    <recommendedName>
        <fullName evidence="8">Cora-like Mg2+ transporter protein-domain-containing protein</fullName>
    </recommendedName>
</protein>
<organism evidence="6 7">
    <name type="scientific">Lophiotrema nucula</name>
    <dbReference type="NCBI Taxonomy" id="690887"/>
    <lineage>
        <taxon>Eukaryota</taxon>
        <taxon>Fungi</taxon>
        <taxon>Dikarya</taxon>
        <taxon>Ascomycota</taxon>
        <taxon>Pezizomycotina</taxon>
        <taxon>Dothideomycetes</taxon>
        <taxon>Pleosporomycetidae</taxon>
        <taxon>Pleosporales</taxon>
        <taxon>Lophiotremataceae</taxon>
        <taxon>Lophiotrema</taxon>
    </lineage>
</organism>
<feature type="transmembrane region" description="Helical" evidence="5">
    <location>
        <begin position="354"/>
        <end position="375"/>
    </location>
</feature>
<evidence type="ECO:0000256" key="4">
    <source>
        <dbReference type="ARBA" id="ARBA00023136"/>
    </source>
</evidence>
<evidence type="ECO:0000256" key="2">
    <source>
        <dbReference type="ARBA" id="ARBA00022692"/>
    </source>
</evidence>
<feature type="transmembrane region" description="Helical" evidence="5">
    <location>
        <begin position="316"/>
        <end position="334"/>
    </location>
</feature>
<evidence type="ECO:0000313" key="6">
    <source>
        <dbReference type="EMBL" id="KAF2113209.1"/>
    </source>
</evidence>
<dbReference type="InterPro" id="IPR045863">
    <property type="entry name" value="CorA_TM1_TM2"/>
</dbReference>
<dbReference type="Proteomes" id="UP000799770">
    <property type="component" value="Unassembled WGS sequence"/>
</dbReference>
<evidence type="ECO:0008006" key="8">
    <source>
        <dbReference type="Google" id="ProtNLM"/>
    </source>
</evidence>
<keyword evidence="4 5" id="KW-0472">Membrane</keyword>
<dbReference type="Gene3D" id="1.20.58.340">
    <property type="entry name" value="Magnesium transport protein CorA, transmembrane region"/>
    <property type="match status" value="1"/>
</dbReference>
<gene>
    <name evidence="6" type="ORF">BDV96DRAFT_119380</name>
</gene>
<name>A0A6A5Z175_9PLEO</name>
<dbReference type="SUPFAM" id="SSF144083">
    <property type="entry name" value="Magnesium transport protein CorA, transmembrane region"/>
    <property type="match status" value="1"/>
</dbReference>
<evidence type="ECO:0000256" key="3">
    <source>
        <dbReference type="ARBA" id="ARBA00022989"/>
    </source>
</evidence>
<keyword evidence="7" id="KW-1185">Reference proteome</keyword>
<evidence type="ECO:0000256" key="1">
    <source>
        <dbReference type="ARBA" id="ARBA00004141"/>
    </source>
</evidence>
<accession>A0A6A5Z175</accession>
<sequence>MCKETENAPEAGQQWAAKLIVFPAPVHPKTHYEMRIHPFSEETRQMMQKSWGFNDLCFASYAELWAGTMTFVPFPGNPDWKGWLVRSRKNWSWAGTLMMTRNIRTCSTYALSMGLRVWEVDTLIQEVSAEQGFCENPMIMPLIMMKHNINTSTMLNQRHDSDSYDIQASMQIDSYYVEHPESPRETDLVAFQSRLTALSVSSAAVTRLLESQADIVQFMADQTELLGKGEDGVYDSEIIRQLRERFKFMTELVAGEQQANKYVKEACTAQSQMVYSLTAQRDNETNLRISAAMANESHINTIVARASLRYGLDMRIIAAVTLIFLPGTFVATFFSIDFFDFGPDNGGAKVSKWIWVYFVVTIVLTLAVLAVWRLVSPMKVDELELETNGIPKLPDFGDRKPTFNFGEGGRVATMKSNKSNKGATDKVKTF</sequence>
<reference evidence="6" key="1">
    <citation type="journal article" date="2020" name="Stud. Mycol.">
        <title>101 Dothideomycetes genomes: a test case for predicting lifestyles and emergence of pathogens.</title>
        <authorList>
            <person name="Haridas S."/>
            <person name="Albert R."/>
            <person name="Binder M."/>
            <person name="Bloem J."/>
            <person name="Labutti K."/>
            <person name="Salamov A."/>
            <person name="Andreopoulos B."/>
            <person name="Baker S."/>
            <person name="Barry K."/>
            <person name="Bills G."/>
            <person name="Bluhm B."/>
            <person name="Cannon C."/>
            <person name="Castanera R."/>
            <person name="Culley D."/>
            <person name="Daum C."/>
            <person name="Ezra D."/>
            <person name="Gonzalez J."/>
            <person name="Henrissat B."/>
            <person name="Kuo A."/>
            <person name="Liang C."/>
            <person name="Lipzen A."/>
            <person name="Lutzoni F."/>
            <person name="Magnuson J."/>
            <person name="Mondo S."/>
            <person name="Nolan M."/>
            <person name="Ohm R."/>
            <person name="Pangilinan J."/>
            <person name="Park H.-J."/>
            <person name="Ramirez L."/>
            <person name="Alfaro M."/>
            <person name="Sun H."/>
            <person name="Tritt A."/>
            <person name="Yoshinaga Y."/>
            <person name="Zwiers L.-H."/>
            <person name="Turgeon B."/>
            <person name="Goodwin S."/>
            <person name="Spatafora J."/>
            <person name="Crous P."/>
            <person name="Grigoriev I."/>
        </authorList>
    </citation>
    <scope>NUCLEOTIDE SEQUENCE</scope>
    <source>
        <strain evidence="6">CBS 627.86</strain>
    </source>
</reference>
<evidence type="ECO:0000313" key="7">
    <source>
        <dbReference type="Proteomes" id="UP000799770"/>
    </source>
</evidence>